<dbReference type="InterPro" id="IPR020428">
    <property type="entry name" value="PFA-DSPs"/>
</dbReference>
<dbReference type="GO" id="GO:0052840">
    <property type="term" value="F:inositol diphosphate tetrakisphosphate diphosphatase activity"/>
    <property type="evidence" value="ECO:0007669"/>
    <property type="project" value="TreeGrafter"/>
</dbReference>
<dbReference type="SUPFAM" id="SSF52799">
    <property type="entry name" value="(Phosphotyrosine protein) phosphatases II"/>
    <property type="match status" value="1"/>
</dbReference>
<dbReference type="GO" id="GO:0016791">
    <property type="term" value="F:phosphatase activity"/>
    <property type="evidence" value="ECO:0007669"/>
    <property type="project" value="InterPro"/>
</dbReference>
<evidence type="ECO:0000313" key="6">
    <source>
        <dbReference type="Proteomes" id="UP000654370"/>
    </source>
</evidence>
<accession>A0A8H7PI58</accession>
<name>A0A8H7PI58_MORIS</name>
<evidence type="ECO:0000256" key="1">
    <source>
        <dbReference type="ARBA" id="ARBA00004496"/>
    </source>
</evidence>
<evidence type="ECO:0000256" key="2">
    <source>
        <dbReference type="ARBA" id="ARBA00022490"/>
    </source>
</evidence>
<dbReference type="GO" id="GO:0005737">
    <property type="term" value="C:cytoplasm"/>
    <property type="evidence" value="ECO:0007669"/>
    <property type="project" value="UniProtKB-SubCell"/>
</dbReference>
<organism evidence="5 6">
    <name type="scientific">Mortierella isabellina</name>
    <name type="common">Filamentous fungus</name>
    <name type="synonym">Umbelopsis isabellina</name>
    <dbReference type="NCBI Taxonomy" id="91625"/>
    <lineage>
        <taxon>Eukaryota</taxon>
        <taxon>Fungi</taxon>
        <taxon>Fungi incertae sedis</taxon>
        <taxon>Mucoromycota</taxon>
        <taxon>Mucoromycotina</taxon>
        <taxon>Umbelopsidomycetes</taxon>
        <taxon>Umbelopsidales</taxon>
        <taxon>Umbelopsidaceae</taxon>
        <taxon>Umbelopsis</taxon>
    </lineage>
</organism>
<dbReference type="PANTHER" id="PTHR31126:SF48">
    <property type="entry name" value="INOSITOL PHOSPHATASE SIW14"/>
    <property type="match status" value="1"/>
</dbReference>
<dbReference type="EMBL" id="JAEPQZ010000013">
    <property type="protein sequence ID" value="KAG2174356.1"/>
    <property type="molecule type" value="Genomic_DNA"/>
</dbReference>
<dbReference type="PROSITE" id="PS50054">
    <property type="entry name" value="TYR_PHOSPHATASE_DUAL"/>
    <property type="match status" value="1"/>
</dbReference>
<gene>
    <name evidence="5" type="ORF">INT43_004379</name>
</gene>
<keyword evidence="6" id="KW-1185">Reference proteome</keyword>
<dbReference type="Proteomes" id="UP000654370">
    <property type="component" value="Unassembled WGS sequence"/>
</dbReference>
<keyword evidence="3" id="KW-0378">Hydrolase</keyword>
<dbReference type="InterPro" id="IPR004861">
    <property type="entry name" value="Siw14-like"/>
</dbReference>
<comment type="caution">
    <text evidence="5">The sequence shown here is derived from an EMBL/GenBank/DDBJ whole genome shotgun (WGS) entry which is preliminary data.</text>
</comment>
<dbReference type="AlphaFoldDB" id="A0A8H7PI58"/>
<evidence type="ECO:0000313" key="5">
    <source>
        <dbReference type="EMBL" id="KAG2174356.1"/>
    </source>
</evidence>
<keyword evidence="2" id="KW-0963">Cytoplasm</keyword>
<feature type="domain" description="Tyrosine-protein phosphatase" evidence="4">
    <location>
        <begin position="26"/>
        <end position="178"/>
    </location>
</feature>
<dbReference type="PANTHER" id="PTHR31126">
    <property type="entry name" value="TYROSINE-PROTEIN PHOSPHATASE"/>
    <property type="match status" value="1"/>
</dbReference>
<protein>
    <recommendedName>
        <fullName evidence="4">Tyrosine-protein phosphatase domain-containing protein</fullName>
    </recommendedName>
</protein>
<sequence length="182" mass="21361">MDLVATDNSTRSKQTPINMPLVPPLNFAMVAPGVYRSGHPNRQNFPFLRKLRLKTVMYFAMEDLTPEMENFMQEENIEILHYRTEGNKEPFLEISTEDINHALVKLLDERSHPVLIHCLKGKHRIGCLVGCLRKIQRWSKTSIFDEYRRFADTKVLADLEFIETFEEGSVPYDPKQKPFWLY</sequence>
<dbReference type="Pfam" id="PF03162">
    <property type="entry name" value="Y_phosphatase2"/>
    <property type="match status" value="1"/>
</dbReference>
<dbReference type="OrthoDB" id="6375174at2759"/>
<dbReference type="Gene3D" id="3.90.190.10">
    <property type="entry name" value="Protein tyrosine phosphatase superfamily"/>
    <property type="match status" value="1"/>
</dbReference>
<dbReference type="InterPro" id="IPR029021">
    <property type="entry name" value="Prot-tyrosine_phosphatase-like"/>
</dbReference>
<evidence type="ECO:0000256" key="3">
    <source>
        <dbReference type="ARBA" id="ARBA00022801"/>
    </source>
</evidence>
<dbReference type="FunFam" id="3.90.190.10:FF:000035">
    <property type="entry name" value="Tyrosine phosphatase, putative"/>
    <property type="match status" value="1"/>
</dbReference>
<evidence type="ECO:0000259" key="4">
    <source>
        <dbReference type="PROSITE" id="PS50054"/>
    </source>
</evidence>
<dbReference type="PRINTS" id="PR01911">
    <property type="entry name" value="PFDSPHPHTASE"/>
</dbReference>
<proteinExistence type="predicted"/>
<reference evidence="5" key="1">
    <citation type="submission" date="2020-12" db="EMBL/GenBank/DDBJ databases">
        <title>Metabolic potential, ecology and presence of endohyphal bacteria is reflected in genomic diversity of Mucoromycotina.</title>
        <authorList>
            <person name="Muszewska A."/>
            <person name="Okrasinska A."/>
            <person name="Steczkiewicz K."/>
            <person name="Drgas O."/>
            <person name="Orlowska M."/>
            <person name="Perlinska-Lenart U."/>
            <person name="Aleksandrzak-Piekarczyk T."/>
            <person name="Szatraj K."/>
            <person name="Zielenkiewicz U."/>
            <person name="Pilsyk S."/>
            <person name="Malc E."/>
            <person name="Mieczkowski P."/>
            <person name="Kruszewska J.S."/>
            <person name="Biernat P."/>
            <person name="Pawlowska J."/>
        </authorList>
    </citation>
    <scope>NUCLEOTIDE SEQUENCE</scope>
    <source>
        <strain evidence="5">WA0000067209</strain>
    </source>
</reference>
<dbReference type="InterPro" id="IPR020422">
    <property type="entry name" value="TYR_PHOSPHATASE_DUAL_dom"/>
</dbReference>
<comment type="subcellular location">
    <subcellularLocation>
        <location evidence="1">Cytoplasm</location>
    </subcellularLocation>
</comment>